<evidence type="ECO:0000313" key="2">
    <source>
        <dbReference type="Proteomes" id="UP001159363"/>
    </source>
</evidence>
<name>A0ABQ9HQR7_9NEOP</name>
<accession>A0ABQ9HQR7</accession>
<dbReference type="EMBL" id="JARBHB010000004">
    <property type="protein sequence ID" value="KAJ8886723.1"/>
    <property type="molecule type" value="Genomic_DNA"/>
</dbReference>
<proteinExistence type="predicted"/>
<evidence type="ECO:0008006" key="3">
    <source>
        <dbReference type="Google" id="ProtNLM"/>
    </source>
</evidence>
<dbReference type="Proteomes" id="UP001159363">
    <property type="component" value="Chromosome X"/>
</dbReference>
<gene>
    <name evidence="1" type="ORF">PR048_012935</name>
</gene>
<sequence length="102" mass="11541">MDATCFHWKKTLNEGKVVTVTWGLKGLITASEKRGDGLVDLFKDAERNKTPIPVHSDCRQTYTRPSMIKKDGSSNIAASCVNVKENRQLRHCSLLKPFDIFF</sequence>
<keyword evidence="2" id="KW-1185">Reference proteome</keyword>
<evidence type="ECO:0000313" key="1">
    <source>
        <dbReference type="EMBL" id="KAJ8886723.1"/>
    </source>
</evidence>
<protein>
    <recommendedName>
        <fullName evidence="3">Transposase</fullName>
    </recommendedName>
</protein>
<organism evidence="1 2">
    <name type="scientific">Dryococelus australis</name>
    <dbReference type="NCBI Taxonomy" id="614101"/>
    <lineage>
        <taxon>Eukaryota</taxon>
        <taxon>Metazoa</taxon>
        <taxon>Ecdysozoa</taxon>
        <taxon>Arthropoda</taxon>
        <taxon>Hexapoda</taxon>
        <taxon>Insecta</taxon>
        <taxon>Pterygota</taxon>
        <taxon>Neoptera</taxon>
        <taxon>Polyneoptera</taxon>
        <taxon>Phasmatodea</taxon>
        <taxon>Verophasmatodea</taxon>
        <taxon>Anareolatae</taxon>
        <taxon>Phasmatidae</taxon>
        <taxon>Eurycanthinae</taxon>
        <taxon>Dryococelus</taxon>
    </lineage>
</organism>
<comment type="caution">
    <text evidence="1">The sequence shown here is derived from an EMBL/GenBank/DDBJ whole genome shotgun (WGS) entry which is preliminary data.</text>
</comment>
<reference evidence="1 2" key="1">
    <citation type="submission" date="2023-02" db="EMBL/GenBank/DDBJ databases">
        <title>LHISI_Scaffold_Assembly.</title>
        <authorList>
            <person name="Stuart O.P."/>
            <person name="Cleave R."/>
            <person name="Magrath M.J.L."/>
            <person name="Mikheyev A.S."/>
        </authorList>
    </citation>
    <scope>NUCLEOTIDE SEQUENCE [LARGE SCALE GENOMIC DNA]</scope>
    <source>
        <strain evidence="1">Daus_M_001</strain>
        <tissue evidence="1">Leg muscle</tissue>
    </source>
</reference>